<dbReference type="InterPro" id="IPR023753">
    <property type="entry name" value="FAD/NAD-binding_dom"/>
</dbReference>
<evidence type="ECO:0000256" key="3">
    <source>
        <dbReference type="SAM" id="Phobius"/>
    </source>
</evidence>
<dbReference type="SUPFAM" id="SSF51905">
    <property type="entry name" value="FAD/NAD(P)-binding domain"/>
    <property type="match status" value="1"/>
</dbReference>
<protein>
    <recommendedName>
        <fullName evidence="4">FAD/NAD(P)-binding domain-containing protein</fullName>
    </recommendedName>
</protein>
<dbReference type="Pfam" id="PF07992">
    <property type="entry name" value="Pyr_redox_2"/>
    <property type="match status" value="1"/>
</dbReference>
<evidence type="ECO:0000313" key="5">
    <source>
        <dbReference type="EMBL" id="CAA9365417.1"/>
    </source>
</evidence>
<keyword evidence="3" id="KW-0812">Transmembrane</keyword>
<evidence type="ECO:0000256" key="1">
    <source>
        <dbReference type="ARBA" id="ARBA00022630"/>
    </source>
</evidence>
<keyword evidence="1" id="KW-0285">Flavoprotein</keyword>
<dbReference type="InterPro" id="IPR036188">
    <property type="entry name" value="FAD/NAD-bd_sf"/>
</dbReference>
<dbReference type="PRINTS" id="PR00469">
    <property type="entry name" value="PNDRDTASEII"/>
</dbReference>
<name>A0A6J4MSG4_9BACT</name>
<evidence type="ECO:0000259" key="4">
    <source>
        <dbReference type="Pfam" id="PF07992"/>
    </source>
</evidence>
<reference evidence="5" key="1">
    <citation type="submission" date="2020-02" db="EMBL/GenBank/DDBJ databases">
        <authorList>
            <person name="Meier V. D."/>
        </authorList>
    </citation>
    <scope>NUCLEOTIDE SEQUENCE</scope>
    <source>
        <strain evidence="5">AVDCRST_MAG89</strain>
    </source>
</reference>
<keyword evidence="3" id="KW-1133">Transmembrane helix</keyword>
<proteinExistence type="predicted"/>
<dbReference type="GO" id="GO:0016491">
    <property type="term" value="F:oxidoreductase activity"/>
    <property type="evidence" value="ECO:0007669"/>
    <property type="project" value="UniProtKB-KW"/>
</dbReference>
<feature type="transmembrane region" description="Helical" evidence="3">
    <location>
        <begin position="6"/>
        <end position="26"/>
    </location>
</feature>
<feature type="domain" description="FAD/NAD(P)-binding" evidence="4">
    <location>
        <begin position="7"/>
        <end position="286"/>
    </location>
</feature>
<dbReference type="AlphaFoldDB" id="A0A6J4MSG4"/>
<sequence length="305" mass="33167">MPYGGMYDVIVVGGGPAGLAAGLWLARYRRKVRVFDAEDPRNAETWAVHGYLGIQDPPPAELRKVARLKAIDAGAEYEPVVVTEITGEQDDFTVTVEDGRTFGARRILIATGLRDIIPEIPNFHDFYGTSIWHCPDCDGPGIVDKKVGVIGWGRSIAAYCMYMLTWTEKLTILTHGHPPDLEEPARAALERWSIPVREDVIECLEGEGGQIERVVYHGGETEEFDALFFHIASGPGSSIPAALGCEADLDGILEVDKEHQTTVPGVYAAGDIIPGSRLALRAAAEGTRAAVGIHKSLIPDDRRLK</sequence>
<keyword evidence="2" id="KW-0560">Oxidoreductase</keyword>
<gene>
    <name evidence="5" type="ORF">AVDCRST_MAG89-4052</name>
</gene>
<evidence type="ECO:0000256" key="2">
    <source>
        <dbReference type="ARBA" id="ARBA00023002"/>
    </source>
</evidence>
<dbReference type="InterPro" id="IPR050097">
    <property type="entry name" value="Ferredoxin-NADP_redctase_2"/>
</dbReference>
<dbReference type="PRINTS" id="PR00368">
    <property type="entry name" value="FADPNR"/>
</dbReference>
<accession>A0A6J4MSG4</accession>
<dbReference type="PANTHER" id="PTHR48105">
    <property type="entry name" value="THIOREDOXIN REDUCTASE 1-RELATED-RELATED"/>
    <property type="match status" value="1"/>
</dbReference>
<organism evidence="5">
    <name type="scientific">uncultured Gemmatimonadota bacterium</name>
    <dbReference type="NCBI Taxonomy" id="203437"/>
    <lineage>
        <taxon>Bacteria</taxon>
        <taxon>Pseudomonadati</taxon>
        <taxon>Gemmatimonadota</taxon>
        <taxon>environmental samples</taxon>
    </lineage>
</organism>
<dbReference type="EMBL" id="CADCTV010000850">
    <property type="protein sequence ID" value="CAA9365417.1"/>
    <property type="molecule type" value="Genomic_DNA"/>
</dbReference>
<keyword evidence="3" id="KW-0472">Membrane</keyword>
<dbReference type="Gene3D" id="3.50.50.60">
    <property type="entry name" value="FAD/NAD(P)-binding domain"/>
    <property type="match status" value="2"/>
</dbReference>